<protein>
    <submittedName>
        <fullName evidence="2">Uncharacterized protein</fullName>
    </submittedName>
</protein>
<accession>A0A8X6FC01</accession>
<gene>
    <name evidence="2" type="ORF">TNCT_527481</name>
</gene>
<evidence type="ECO:0000313" key="2">
    <source>
        <dbReference type="EMBL" id="GFQ75341.1"/>
    </source>
</evidence>
<dbReference type="Proteomes" id="UP000887116">
    <property type="component" value="Unassembled WGS sequence"/>
</dbReference>
<comment type="caution">
    <text evidence="2">The sequence shown here is derived from an EMBL/GenBank/DDBJ whole genome shotgun (WGS) entry which is preliminary data.</text>
</comment>
<proteinExistence type="predicted"/>
<reference evidence="2" key="1">
    <citation type="submission" date="2020-07" db="EMBL/GenBank/DDBJ databases">
        <title>Multicomponent nature underlies the extraordinary mechanical properties of spider dragline silk.</title>
        <authorList>
            <person name="Kono N."/>
            <person name="Nakamura H."/>
            <person name="Mori M."/>
            <person name="Yoshida Y."/>
            <person name="Ohtoshi R."/>
            <person name="Malay A.D."/>
            <person name="Moran D.A.P."/>
            <person name="Tomita M."/>
            <person name="Numata K."/>
            <person name="Arakawa K."/>
        </authorList>
    </citation>
    <scope>NUCLEOTIDE SEQUENCE</scope>
</reference>
<organism evidence="2 3">
    <name type="scientific">Trichonephila clavata</name>
    <name type="common">Joro spider</name>
    <name type="synonym">Nephila clavata</name>
    <dbReference type="NCBI Taxonomy" id="2740835"/>
    <lineage>
        <taxon>Eukaryota</taxon>
        <taxon>Metazoa</taxon>
        <taxon>Ecdysozoa</taxon>
        <taxon>Arthropoda</taxon>
        <taxon>Chelicerata</taxon>
        <taxon>Arachnida</taxon>
        <taxon>Araneae</taxon>
        <taxon>Araneomorphae</taxon>
        <taxon>Entelegynae</taxon>
        <taxon>Araneoidea</taxon>
        <taxon>Nephilidae</taxon>
        <taxon>Trichonephila</taxon>
    </lineage>
</organism>
<sequence length="84" mass="9805">MNIATDKYNNANRKGDRSHVRHSLARHVGRFWSRNQEDGLYTWVFQDHKRGKDVGQKYQCCENACQDNHGRKEATALRRGQCGK</sequence>
<name>A0A8X6FC01_TRICU</name>
<keyword evidence="3" id="KW-1185">Reference proteome</keyword>
<dbReference type="EMBL" id="BMAO01031478">
    <property type="protein sequence ID" value="GFQ75341.1"/>
    <property type="molecule type" value="Genomic_DNA"/>
</dbReference>
<evidence type="ECO:0000256" key="1">
    <source>
        <dbReference type="SAM" id="MobiDB-lite"/>
    </source>
</evidence>
<evidence type="ECO:0000313" key="3">
    <source>
        <dbReference type="Proteomes" id="UP000887116"/>
    </source>
</evidence>
<dbReference type="AlphaFoldDB" id="A0A8X6FC01"/>
<feature type="region of interest" description="Disordered" evidence="1">
    <location>
        <begin position="1"/>
        <end position="22"/>
    </location>
</feature>